<dbReference type="Proteomes" id="UP000557688">
    <property type="component" value="Unassembled WGS sequence"/>
</dbReference>
<dbReference type="EMBL" id="JACHXV010000003">
    <property type="protein sequence ID" value="MBB3173170.1"/>
    <property type="molecule type" value="Genomic_DNA"/>
</dbReference>
<dbReference type="CDD" id="cd04056">
    <property type="entry name" value="Peptidases_S53"/>
    <property type="match status" value="1"/>
</dbReference>
<feature type="domain" description="Peptidase S53" evidence="10">
    <location>
        <begin position="203"/>
        <end position="635"/>
    </location>
</feature>
<evidence type="ECO:0000256" key="8">
    <source>
        <dbReference type="PROSITE-ProRule" id="PRU01032"/>
    </source>
</evidence>
<evidence type="ECO:0000313" key="13">
    <source>
        <dbReference type="Proteomes" id="UP000557688"/>
    </source>
</evidence>
<dbReference type="GO" id="GO:0008240">
    <property type="term" value="F:tripeptidyl-peptidase activity"/>
    <property type="evidence" value="ECO:0007669"/>
    <property type="project" value="TreeGrafter"/>
</dbReference>
<evidence type="ECO:0000256" key="9">
    <source>
        <dbReference type="SAM" id="SignalP"/>
    </source>
</evidence>
<dbReference type="PANTHER" id="PTHR14218:SF15">
    <property type="entry name" value="TRIPEPTIDYL-PEPTIDASE 1"/>
    <property type="match status" value="1"/>
</dbReference>
<protein>
    <submittedName>
        <fullName evidence="12">S8/S53 family peptidase</fullName>
    </submittedName>
    <submittedName>
        <fullName evidence="11">Subtilase family serine protease</fullName>
    </submittedName>
</protein>
<feature type="active site" description="Charge relay system" evidence="8">
    <location>
        <position position="290"/>
    </location>
</feature>
<dbReference type="SMART" id="SM00944">
    <property type="entry name" value="Pro-kuma_activ"/>
    <property type="match status" value="1"/>
</dbReference>
<keyword evidence="6" id="KW-0106">Calcium</keyword>
<gene>
    <name evidence="11" type="ORF">FHR90_000988</name>
    <name evidence="12" type="ORF">HUK83_04705</name>
</gene>
<dbReference type="EMBL" id="JABXXQ010000053">
    <property type="protein sequence ID" value="NVN29637.1"/>
    <property type="molecule type" value="Genomic_DNA"/>
</dbReference>
<evidence type="ECO:0000256" key="6">
    <source>
        <dbReference type="ARBA" id="ARBA00022837"/>
    </source>
</evidence>
<dbReference type="InterPro" id="IPR050819">
    <property type="entry name" value="Tripeptidyl-peptidase_I"/>
</dbReference>
<evidence type="ECO:0000256" key="2">
    <source>
        <dbReference type="ARBA" id="ARBA00022670"/>
    </source>
</evidence>
<evidence type="ECO:0000256" key="7">
    <source>
        <dbReference type="ARBA" id="ARBA00023145"/>
    </source>
</evidence>
<keyword evidence="3" id="KW-0479">Metal-binding</keyword>
<dbReference type="GO" id="GO:0046872">
    <property type="term" value="F:metal ion binding"/>
    <property type="evidence" value="ECO:0007669"/>
    <property type="project" value="UniProtKB-KW"/>
</dbReference>
<reference evidence="11 13" key="2">
    <citation type="submission" date="2020-08" db="EMBL/GenBank/DDBJ databases">
        <title>Genomic Encyclopedia of Type Strains, Phase III (KMG-III): the genomes of soil and plant-associated and newly described type strains.</title>
        <authorList>
            <person name="Whitman W."/>
        </authorList>
    </citation>
    <scope>NUCLEOTIDE SEQUENCE [LARGE SCALE GENOMIC DNA]</scope>
    <source>
        <strain evidence="11 13">CECT 8088</strain>
    </source>
</reference>
<keyword evidence="9" id="KW-0732">Signal</keyword>
<dbReference type="InterPro" id="IPR015366">
    <property type="entry name" value="S53_propep"/>
</dbReference>
<dbReference type="PROSITE" id="PS51695">
    <property type="entry name" value="SEDOLISIN"/>
    <property type="match status" value="1"/>
</dbReference>
<evidence type="ECO:0000259" key="10">
    <source>
        <dbReference type="PROSITE" id="PS51695"/>
    </source>
</evidence>
<dbReference type="SUPFAM" id="SSF52743">
    <property type="entry name" value="Subtilisin-like"/>
    <property type="match status" value="1"/>
</dbReference>
<feature type="active site" description="Charge relay system" evidence="8">
    <location>
        <position position="294"/>
    </location>
</feature>
<dbReference type="CDD" id="cd11377">
    <property type="entry name" value="Pro-peptidase_S53"/>
    <property type="match status" value="1"/>
</dbReference>
<sequence>MRKGCLVTTALAAIGVAALAAAPAHAIPTIKAQLAANMAPAVADTSKVSFDVFLPLRNKADLSALLAAQQNPGSPQFHKWLTPAQFAERFGPSKLQMLRIATELRARGLSVDLHTRALHVSGSAADVNKVLATKLVTAQLPSGMRHTVAARAITLPASITAAGGMVVSFSQHPHEAHTMARNVGEIDPTNRNSATGTYWYNDLKQAYQYPAYGTTVTTPSGATQLLDGTGTTIALLMSSDALDSDVAAMFNHEGWSTVTGKPNPTLYKHIAVNGGCAVTGAPQACGAFDESSLDVQMAITGAPGAHVELYNIPDLSDDSIIAGYQQIVDDNEADVISSSFGGCELYYTADYNSGTDYTYLLQIEDELYMQGNAQGQTFMASSGDNAGLECPSKSYVLNGQAGTFQAGVSVPAADPNVTAVGGTNLVTSYTKGSYDSTYVGENAWSDPLKPYDVYGLGATVSGGYWGAGGGVSTIFPRPVYQTVAYSGSETFRAVPDIGMMVGGCPGSISVTPCNGGNQPINGNGNTQRSAVAVAIGGKFYGLIGTSVASPEGASAIALGIEHYGRLGNINAWLYTFSAMQQYTPGGESAAVAFLHHGIQGYNGVEANSSYSVGYNHTTGIGTPIVYRLVGVPNAQVAGTPRTATNP</sequence>
<evidence type="ECO:0000313" key="14">
    <source>
        <dbReference type="Proteomes" id="UP000565205"/>
    </source>
</evidence>
<dbReference type="PANTHER" id="PTHR14218">
    <property type="entry name" value="PROTEASE S8 TRIPEPTIDYL PEPTIDASE I CLN2"/>
    <property type="match status" value="1"/>
</dbReference>
<organism evidence="12 14">
    <name type="scientific">Endobacter medicaginis</name>
    <dbReference type="NCBI Taxonomy" id="1181271"/>
    <lineage>
        <taxon>Bacteria</taxon>
        <taxon>Pseudomonadati</taxon>
        <taxon>Pseudomonadota</taxon>
        <taxon>Alphaproteobacteria</taxon>
        <taxon>Acetobacterales</taxon>
        <taxon>Acetobacteraceae</taxon>
        <taxon>Endobacter</taxon>
    </lineage>
</organism>
<name>A0A850NUG0_9PROT</name>
<dbReference type="SUPFAM" id="SSF54897">
    <property type="entry name" value="Protease propeptides/inhibitors"/>
    <property type="match status" value="1"/>
</dbReference>
<dbReference type="GO" id="GO:0004252">
    <property type="term" value="F:serine-type endopeptidase activity"/>
    <property type="evidence" value="ECO:0007669"/>
    <property type="project" value="UniProtKB-UniRule"/>
</dbReference>
<feature type="active site" description="Charge relay system" evidence="8">
    <location>
        <position position="546"/>
    </location>
</feature>
<evidence type="ECO:0000256" key="5">
    <source>
        <dbReference type="ARBA" id="ARBA00022825"/>
    </source>
</evidence>
<keyword evidence="4 8" id="KW-0378">Hydrolase</keyword>
<keyword evidence="7" id="KW-0865">Zymogen</keyword>
<evidence type="ECO:0000313" key="12">
    <source>
        <dbReference type="EMBL" id="NVN29637.1"/>
    </source>
</evidence>
<evidence type="ECO:0000256" key="3">
    <source>
        <dbReference type="ARBA" id="ARBA00022723"/>
    </source>
</evidence>
<dbReference type="Pfam" id="PF09286">
    <property type="entry name" value="Pro-kuma_activ"/>
    <property type="match status" value="1"/>
</dbReference>
<keyword evidence="5 8" id="KW-0720">Serine protease</keyword>
<comment type="caution">
    <text evidence="12">The sequence shown here is derived from an EMBL/GenBank/DDBJ whole genome shotgun (WGS) entry which is preliminary data.</text>
</comment>
<dbReference type="GO" id="GO:0006508">
    <property type="term" value="P:proteolysis"/>
    <property type="evidence" value="ECO:0007669"/>
    <property type="project" value="UniProtKB-KW"/>
</dbReference>
<dbReference type="RefSeq" id="WP_176622497.1">
    <property type="nucleotide sequence ID" value="NZ_JABXXQ010000053.1"/>
</dbReference>
<comment type="caution">
    <text evidence="8">Lacks conserved residue(s) required for the propagation of feature annotation.</text>
</comment>
<dbReference type="AlphaFoldDB" id="A0A850NUG0"/>
<dbReference type="InterPro" id="IPR036852">
    <property type="entry name" value="Peptidase_S8/S53_dom_sf"/>
</dbReference>
<feature type="chain" id="PRO_5033645014" evidence="9">
    <location>
        <begin position="27"/>
        <end position="646"/>
    </location>
</feature>
<dbReference type="Proteomes" id="UP000565205">
    <property type="component" value="Unassembled WGS sequence"/>
</dbReference>
<keyword evidence="2 8" id="KW-0645">Protease</keyword>
<keyword evidence="13" id="KW-1185">Reference proteome</keyword>
<dbReference type="Pfam" id="PF00082">
    <property type="entry name" value="Peptidase_S8"/>
    <property type="match status" value="1"/>
</dbReference>
<feature type="signal peptide" evidence="9">
    <location>
        <begin position="1"/>
        <end position="26"/>
    </location>
</feature>
<dbReference type="InterPro" id="IPR000209">
    <property type="entry name" value="Peptidase_S8/S53_dom"/>
</dbReference>
<accession>A0A850NUG0</accession>
<evidence type="ECO:0000256" key="1">
    <source>
        <dbReference type="ARBA" id="ARBA00001913"/>
    </source>
</evidence>
<dbReference type="Gene3D" id="3.40.50.200">
    <property type="entry name" value="Peptidase S8/S53 domain"/>
    <property type="match status" value="1"/>
</dbReference>
<comment type="cofactor">
    <cofactor evidence="1">
        <name>Ca(2+)</name>
        <dbReference type="ChEBI" id="CHEBI:29108"/>
    </cofactor>
</comment>
<dbReference type="InterPro" id="IPR030400">
    <property type="entry name" value="Sedolisin_dom"/>
</dbReference>
<reference evidence="12 14" key="1">
    <citation type="submission" date="2020-06" db="EMBL/GenBank/DDBJ databases">
        <title>Description of novel acetic acid bacteria.</title>
        <authorList>
            <person name="Sombolestani A."/>
        </authorList>
    </citation>
    <scope>NUCLEOTIDE SEQUENCE [LARGE SCALE GENOMIC DNA]</scope>
    <source>
        <strain evidence="12 14">LMG 26838</strain>
    </source>
</reference>
<evidence type="ECO:0000313" key="11">
    <source>
        <dbReference type="EMBL" id="MBB3173170.1"/>
    </source>
</evidence>
<evidence type="ECO:0000256" key="4">
    <source>
        <dbReference type="ARBA" id="ARBA00022801"/>
    </source>
</evidence>
<proteinExistence type="predicted"/>